<dbReference type="RefSeq" id="XP_001247620.2">
    <property type="nucleotide sequence ID" value="XM_001247619.2"/>
</dbReference>
<dbReference type="GO" id="GO:0005886">
    <property type="term" value="C:plasma membrane"/>
    <property type="evidence" value="ECO:0007669"/>
    <property type="project" value="TreeGrafter"/>
</dbReference>
<protein>
    <recommendedName>
        <fullName evidence="7">Major facilitator superfamily (MFS) profile domain-containing protein</fullName>
    </recommendedName>
</protein>
<feature type="transmembrane region" description="Helical" evidence="6">
    <location>
        <begin position="420"/>
        <end position="441"/>
    </location>
</feature>
<dbReference type="InterPro" id="IPR020846">
    <property type="entry name" value="MFS_dom"/>
</dbReference>
<keyword evidence="3 6" id="KW-1133">Transmembrane helix</keyword>
<dbReference type="SUPFAM" id="SSF103473">
    <property type="entry name" value="MFS general substrate transporter"/>
    <property type="match status" value="1"/>
</dbReference>
<dbReference type="PRINTS" id="PR01036">
    <property type="entry name" value="TCRTETB"/>
</dbReference>
<comment type="subcellular location">
    <subcellularLocation>
        <location evidence="1">Membrane</location>
        <topology evidence="1">Multi-pass membrane protein</topology>
    </subcellularLocation>
</comment>
<organism evidence="8 9">
    <name type="scientific">Coccidioides immitis (strain RS)</name>
    <name type="common">Valley fever fungus</name>
    <dbReference type="NCBI Taxonomy" id="246410"/>
    <lineage>
        <taxon>Eukaryota</taxon>
        <taxon>Fungi</taxon>
        <taxon>Dikarya</taxon>
        <taxon>Ascomycota</taxon>
        <taxon>Pezizomycotina</taxon>
        <taxon>Eurotiomycetes</taxon>
        <taxon>Eurotiomycetidae</taxon>
        <taxon>Onygenales</taxon>
        <taxon>Onygenaceae</taxon>
        <taxon>Coccidioides</taxon>
    </lineage>
</organism>
<dbReference type="GO" id="GO:0022857">
    <property type="term" value="F:transmembrane transporter activity"/>
    <property type="evidence" value="ECO:0007669"/>
    <property type="project" value="InterPro"/>
</dbReference>
<dbReference type="EMBL" id="GG704911">
    <property type="protein sequence ID" value="EAS36037.3"/>
    <property type="molecule type" value="Genomic_DNA"/>
</dbReference>
<dbReference type="Gene3D" id="1.20.1720.10">
    <property type="entry name" value="Multidrug resistance protein D"/>
    <property type="match status" value="1"/>
</dbReference>
<feature type="transmembrane region" description="Helical" evidence="6">
    <location>
        <begin position="185"/>
        <end position="206"/>
    </location>
</feature>
<dbReference type="PANTHER" id="PTHR23501">
    <property type="entry name" value="MAJOR FACILITATOR SUPERFAMILY"/>
    <property type="match status" value="1"/>
</dbReference>
<feature type="transmembrane region" description="Helical" evidence="6">
    <location>
        <begin position="256"/>
        <end position="273"/>
    </location>
</feature>
<evidence type="ECO:0000256" key="1">
    <source>
        <dbReference type="ARBA" id="ARBA00004141"/>
    </source>
</evidence>
<evidence type="ECO:0000256" key="5">
    <source>
        <dbReference type="SAM" id="MobiDB-lite"/>
    </source>
</evidence>
<feature type="transmembrane region" description="Helical" evidence="6">
    <location>
        <begin position="126"/>
        <end position="146"/>
    </location>
</feature>
<dbReference type="FunCoup" id="J3KJ38">
    <property type="interactions" value="53"/>
</dbReference>
<keyword evidence="9" id="KW-1185">Reference proteome</keyword>
<dbReference type="PROSITE" id="PS50850">
    <property type="entry name" value="MFS"/>
    <property type="match status" value="1"/>
</dbReference>
<proteinExistence type="predicted"/>
<feature type="transmembrane region" description="Helical" evidence="6">
    <location>
        <begin position="325"/>
        <end position="345"/>
    </location>
</feature>
<feature type="domain" description="Major facilitator superfamily (MFS) profile" evidence="7">
    <location>
        <begin position="62"/>
        <end position="550"/>
    </location>
</feature>
<feature type="transmembrane region" description="Helical" evidence="6">
    <location>
        <begin position="388"/>
        <end position="408"/>
    </location>
</feature>
<dbReference type="InterPro" id="IPR011701">
    <property type="entry name" value="MFS"/>
</dbReference>
<dbReference type="OrthoDB" id="10021397at2759"/>
<evidence type="ECO:0000256" key="6">
    <source>
        <dbReference type="SAM" id="Phobius"/>
    </source>
</evidence>
<dbReference type="KEGG" id="cim:CIMG_01391"/>
<evidence type="ECO:0000256" key="2">
    <source>
        <dbReference type="ARBA" id="ARBA00022692"/>
    </source>
</evidence>
<dbReference type="InParanoid" id="J3KJ38"/>
<keyword evidence="2 6" id="KW-0812">Transmembrane</keyword>
<dbReference type="Pfam" id="PF07690">
    <property type="entry name" value="MFS_1"/>
    <property type="match status" value="1"/>
</dbReference>
<dbReference type="PANTHER" id="PTHR23501:SF198">
    <property type="entry name" value="AZOLE RESISTANCE PROTEIN 1-RELATED"/>
    <property type="match status" value="1"/>
</dbReference>
<keyword evidence="4 6" id="KW-0472">Membrane</keyword>
<feature type="region of interest" description="Disordered" evidence="5">
    <location>
        <begin position="1"/>
        <end position="20"/>
    </location>
</feature>
<feature type="transmembrane region" description="Helical" evidence="6">
    <location>
        <begin position="285"/>
        <end position="304"/>
    </location>
</feature>
<accession>J3KJ38</accession>
<gene>
    <name evidence="8" type="ORF">CIMG_01391</name>
</gene>
<name>J3KJ38_COCIM</name>
<reference evidence="9" key="1">
    <citation type="journal article" date="2009" name="Genome Res.">
        <title>Comparative genomic analyses of the human fungal pathogens Coccidioides and their relatives.</title>
        <authorList>
            <person name="Sharpton T.J."/>
            <person name="Stajich J.E."/>
            <person name="Rounsley S.D."/>
            <person name="Gardner M.J."/>
            <person name="Wortman J.R."/>
            <person name="Jordar V.S."/>
            <person name="Maiti R."/>
            <person name="Kodira C.D."/>
            <person name="Neafsey D.E."/>
            <person name="Zeng Q."/>
            <person name="Hung C.-Y."/>
            <person name="McMahan C."/>
            <person name="Muszewska A."/>
            <person name="Grynberg M."/>
            <person name="Mandel M.A."/>
            <person name="Kellner E.M."/>
            <person name="Barker B.M."/>
            <person name="Galgiani J.N."/>
            <person name="Orbach M.J."/>
            <person name="Kirkland T.N."/>
            <person name="Cole G.T."/>
            <person name="Henn M.R."/>
            <person name="Birren B.W."/>
            <person name="Taylor J.W."/>
        </authorList>
    </citation>
    <scope>NUCLEOTIDE SEQUENCE [LARGE SCALE GENOMIC DNA]</scope>
    <source>
        <strain evidence="9">RS</strain>
    </source>
</reference>
<feature type="transmembrane region" description="Helical" evidence="6">
    <location>
        <begin position="212"/>
        <end position="235"/>
    </location>
</feature>
<evidence type="ECO:0000256" key="3">
    <source>
        <dbReference type="ARBA" id="ARBA00022989"/>
    </source>
</evidence>
<feature type="transmembrane region" description="Helical" evidence="6">
    <location>
        <begin position="152"/>
        <end position="173"/>
    </location>
</feature>
<dbReference type="OMA" id="FMWFGSA"/>
<dbReference type="Proteomes" id="UP000001261">
    <property type="component" value="Unassembled WGS sequence"/>
</dbReference>
<reference evidence="9" key="2">
    <citation type="journal article" date="2010" name="Genome Res.">
        <title>Population genomic sequencing of Coccidioides fungi reveals recent hybridization and transposon control.</title>
        <authorList>
            <person name="Neafsey D.E."/>
            <person name="Barker B.M."/>
            <person name="Sharpton T.J."/>
            <person name="Stajich J.E."/>
            <person name="Park D.J."/>
            <person name="Whiston E."/>
            <person name="Hung C.-Y."/>
            <person name="McMahan C."/>
            <person name="White J."/>
            <person name="Sykes S."/>
            <person name="Heiman D."/>
            <person name="Young S."/>
            <person name="Zeng Q."/>
            <person name="Abouelleil A."/>
            <person name="Aftuck L."/>
            <person name="Bessette D."/>
            <person name="Brown A."/>
            <person name="FitzGerald M."/>
            <person name="Lui A."/>
            <person name="Macdonald J.P."/>
            <person name="Priest M."/>
            <person name="Orbach M.J."/>
            <person name="Galgiani J.N."/>
            <person name="Kirkland T.N."/>
            <person name="Cole G.T."/>
            <person name="Birren B.W."/>
            <person name="Henn M.R."/>
            <person name="Taylor J.W."/>
            <person name="Rounsley S.D."/>
        </authorList>
    </citation>
    <scope>GENOME REANNOTATION</scope>
    <source>
        <strain evidence="9">RS</strain>
    </source>
</reference>
<dbReference type="CDD" id="cd17502">
    <property type="entry name" value="MFS_Azr1_MDR_like"/>
    <property type="match status" value="1"/>
</dbReference>
<dbReference type="Gene3D" id="1.20.1250.20">
    <property type="entry name" value="MFS general substrate transporter like domains"/>
    <property type="match status" value="1"/>
</dbReference>
<feature type="transmembrane region" description="Helical" evidence="6">
    <location>
        <begin position="57"/>
        <end position="84"/>
    </location>
</feature>
<dbReference type="VEuPathDB" id="FungiDB:CIMG_01391"/>
<evidence type="ECO:0000259" key="7">
    <source>
        <dbReference type="PROSITE" id="PS50850"/>
    </source>
</evidence>
<feature type="transmembrane region" description="Helical" evidence="6">
    <location>
        <begin position="453"/>
        <end position="476"/>
    </location>
</feature>
<evidence type="ECO:0000313" key="9">
    <source>
        <dbReference type="Proteomes" id="UP000001261"/>
    </source>
</evidence>
<dbReference type="AlphaFoldDB" id="J3KJ38"/>
<evidence type="ECO:0000256" key="4">
    <source>
        <dbReference type="ARBA" id="ARBA00023136"/>
    </source>
</evidence>
<dbReference type="InterPro" id="IPR036259">
    <property type="entry name" value="MFS_trans_sf"/>
</dbReference>
<dbReference type="GeneID" id="4565368"/>
<sequence length="563" mass="59966">MPPANEAPNLIGGSHPTRLSPSQLIPQTREVARTGSIQRNEENATTDSEDGLHFNQFQLAVVTLALCICALMVSIDVIIVATAIPKIAAEFESLGDVGWYGSSYLLTQTALQPSFGKLYSHFSMKWTFLSGIFIFELGSVICATAISSILLIVGRAIAGIGAAALFSGGLNIVAETVPLRKRAPYIALLSSMMAVSNIIGPPLGGIITNRLGWRWCFWVNLPCGGAAFVVGLIFLKEMAPPSAGLSITNRLVELDLLGAVLLLGGITSFVLAIEWAGKVYPWSDARVWGCIVAASLVLAIFCVLQWHLGDKATLPPRLLFKQRTIFSASFFSCFLAMGFYIHVFYLPIYFQAVKGSSPEKSGFDVVPYQASNAGTSLIVGLLVGMVGWYVPFVWFGALAFAIGSSLLYTVGPNSYTATLIVYQFITGVGMGASVQIPYIAAQVVSNRDDISSADAIMIFFHSIGGTLSLAIGGNVFTGSLQRILPVEAPLVNSTVVINVGPTNLRIAVPPDQLGRVLKAYTTSLTTTFISPIVTSSVAILCSLLLEQRSVKGTNLLTGTSSTN</sequence>
<evidence type="ECO:0000313" key="8">
    <source>
        <dbReference type="EMBL" id="EAS36037.3"/>
    </source>
</evidence>